<proteinExistence type="predicted"/>
<gene>
    <name evidence="3" type="ORF">FEQUK3_LOCUS4063</name>
</gene>
<feature type="transmembrane region" description="Helical" evidence="2">
    <location>
        <begin position="182"/>
        <end position="205"/>
    </location>
</feature>
<keyword evidence="2" id="KW-0472">Membrane</keyword>
<feature type="compositionally biased region" description="Basic and acidic residues" evidence="1">
    <location>
        <begin position="758"/>
        <end position="775"/>
    </location>
</feature>
<evidence type="ECO:0000313" key="4">
    <source>
        <dbReference type="Proteomes" id="UP000693738"/>
    </source>
</evidence>
<evidence type="ECO:0000256" key="1">
    <source>
        <dbReference type="SAM" id="MobiDB-lite"/>
    </source>
</evidence>
<feature type="transmembrane region" description="Helical" evidence="2">
    <location>
        <begin position="66"/>
        <end position="89"/>
    </location>
</feature>
<evidence type="ECO:0000313" key="3">
    <source>
        <dbReference type="EMBL" id="CAG7558335.1"/>
    </source>
</evidence>
<feature type="region of interest" description="Disordered" evidence="1">
    <location>
        <begin position="754"/>
        <end position="775"/>
    </location>
</feature>
<dbReference type="Proteomes" id="UP000693738">
    <property type="component" value="Unassembled WGS sequence"/>
</dbReference>
<feature type="transmembrane region" description="Helical" evidence="2">
    <location>
        <begin position="143"/>
        <end position="162"/>
    </location>
</feature>
<keyword evidence="2" id="KW-0812">Transmembrane</keyword>
<dbReference type="AlphaFoldDB" id="A0A8J2NFV0"/>
<name>A0A8J2NFV0_FUSEQ</name>
<evidence type="ECO:0000256" key="2">
    <source>
        <dbReference type="SAM" id="Phobius"/>
    </source>
</evidence>
<keyword evidence="2" id="KW-1133">Transmembrane helix</keyword>
<organism evidence="3 4">
    <name type="scientific">Fusarium equiseti</name>
    <name type="common">Fusarium scirpi</name>
    <dbReference type="NCBI Taxonomy" id="61235"/>
    <lineage>
        <taxon>Eukaryota</taxon>
        <taxon>Fungi</taxon>
        <taxon>Dikarya</taxon>
        <taxon>Ascomycota</taxon>
        <taxon>Pezizomycotina</taxon>
        <taxon>Sordariomycetes</taxon>
        <taxon>Hypocreomycetidae</taxon>
        <taxon>Hypocreales</taxon>
        <taxon>Nectriaceae</taxon>
        <taxon>Fusarium</taxon>
        <taxon>Fusarium incarnatum-equiseti species complex</taxon>
    </lineage>
</organism>
<reference evidence="3" key="1">
    <citation type="submission" date="2021-05" db="EMBL/GenBank/DDBJ databases">
        <authorList>
            <person name="Khan N."/>
        </authorList>
    </citation>
    <scope>NUCLEOTIDE SEQUENCE</scope>
</reference>
<comment type="caution">
    <text evidence="3">The sequence shown here is derived from an EMBL/GenBank/DDBJ whole genome shotgun (WGS) entry which is preliminary data.</text>
</comment>
<sequence length="775" mass="85536">MNMSITKLIQVMKGVLRTVWGFPAVAYRRIVNRCSTLLRAVGLGIATITRGPEEPKRLFTMSRRVALARCGVHLLPSCVSLILITINLLSYFIGAELQAFQNGDSIKMGILQICAKVQELLVVASLSTVIFHVLRSELVFGPGLPLGLLGAGFKFTSLSFFWSQEFWGSTQYKEAVLRKASIFGLLIISGILAVLAGPTTAVLMISREIEWKAGGANFYLNGTKEEMWPNFLDVPTVNCNGYSWLNNSRCLANGYQSIHQTFINRRGRSQEGRVALQISDGDLYKTVHARVRESTTYIVETWACTAHVPTAILHAASVSLWVAALNYLVSITSPIMHPNPKLLRYASSRTASVKTELPAARVFCNDLAETVDQNNTPIIASFPMLPEYSLQSRESTPGGDVVWFQTYDVTKIVIGMMNTPANTNIMVEPVDLPPVPNQANSAGLLLLSSDGENNGRWKLQGCSIDGRWAKGKTKITEDPLSVKYDFSADQPRSTVDSEVNVEAYGWGRFKPPNDGTWRRINITAGWLSALNAEIPVTRQNNGTRHQKTIKSILEAASDGPLGDVDANLMRELALAVTITDGLSRSSSWHTTNYRPIFEPLVSVPWNKTSARTLVTIGGPKNTPDSGTSAKNAKLHMQMELHGYAMSAESWFDFFCIAVLLTHTIIALSHSVWVVWHRRTSDAWENITEVLTLGLNSNRPGQTGEDGLENTSAGIRTWVPTNQIGWIEAIDGDTSTSTALDRPEELQLRFGRGRHMKGGRRDDQFQAKENTDYGTI</sequence>
<protein>
    <submittedName>
        <fullName evidence="3">Uncharacterized protein</fullName>
    </submittedName>
</protein>
<dbReference type="EMBL" id="CAJSTJ010000123">
    <property type="protein sequence ID" value="CAG7558335.1"/>
    <property type="molecule type" value="Genomic_DNA"/>
</dbReference>
<accession>A0A8J2NFV0</accession>